<sequence>MPTLNVTAKLSSSLTVDVSSLVLNTYIDQPYDRVNDLFLTGTASVTFADYTGDWNPQSTTSPYAGLLVPLVPFTITATYATVNYSMFKGYVNSWTYRPANGIEAASVTVNLMDGLSILNSINITTLTYYGGDSIRTGFRIYGILLETGWDMTQTIINYGSTLYGCQADPGTSRTALNAIKTIENTEVGAFYADSNGYLVNLDRVAIATLSSATPYLFNDDGTNISYQDVSYVYDTDFISNTIQIVPPGFSPTTYQDPDSVNKYFERWLYRNDLLNNNGVDVANQALYFLAGRKDPILRMKSVTLDITEGQPSNRIIAGLVMDRYITLQVTRNAPGTTSLTKDLICCGLTYTITPDKWMVKIQTMEPEIATFVLDGTYPLAGGILDTNQLSY</sequence>
<evidence type="ECO:0000313" key="3">
    <source>
        <dbReference type="EMBL" id="CAB4192352.1"/>
    </source>
</evidence>
<evidence type="ECO:0000313" key="5">
    <source>
        <dbReference type="EMBL" id="CAB5231039.1"/>
    </source>
</evidence>
<gene>
    <name evidence="2" type="ORF">UFOVP1133_8</name>
    <name evidence="3" type="ORF">UFOVP1249_17</name>
    <name evidence="4" type="ORF">UFOVP1494_17</name>
    <name evidence="5" type="ORF">UFOVP1583_17</name>
    <name evidence="1" type="ORF">UFOVP968_20</name>
</gene>
<dbReference type="EMBL" id="LR798427">
    <property type="protein sequence ID" value="CAB5231039.1"/>
    <property type="molecule type" value="Genomic_DNA"/>
</dbReference>
<evidence type="ECO:0000313" key="4">
    <source>
        <dbReference type="EMBL" id="CAB4217211.1"/>
    </source>
</evidence>
<dbReference type="EMBL" id="LR796909">
    <property type="protein sequence ID" value="CAB4174041.1"/>
    <property type="molecule type" value="Genomic_DNA"/>
</dbReference>
<evidence type="ECO:0000313" key="1">
    <source>
        <dbReference type="EMBL" id="CAB4174041.1"/>
    </source>
</evidence>
<evidence type="ECO:0000313" key="2">
    <source>
        <dbReference type="EMBL" id="CAB4186037.1"/>
    </source>
</evidence>
<proteinExistence type="predicted"/>
<dbReference type="EMBL" id="LR797457">
    <property type="protein sequence ID" value="CAB4217211.1"/>
    <property type="molecule type" value="Genomic_DNA"/>
</dbReference>
<name>A0A6J5QU11_9CAUD</name>
<dbReference type="EMBL" id="LR797186">
    <property type="protein sequence ID" value="CAB4192352.1"/>
    <property type="molecule type" value="Genomic_DNA"/>
</dbReference>
<reference evidence="2" key="1">
    <citation type="submission" date="2020-05" db="EMBL/GenBank/DDBJ databases">
        <authorList>
            <person name="Chiriac C."/>
            <person name="Salcher M."/>
            <person name="Ghai R."/>
            <person name="Kavagutti S V."/>
        </authorList>
    </citation>
    <scope>NUCLEOTIDE SEQUENCE</scope>
</reference>
<accession>A0A6J5QU11</accession>
<protein>
    <submittedName>
        <fullName evidence="2">Uncharacterized protein</fullName>
    </submittedName>
</protein>
<dbReference type="EMBL" id="LR797092">
    <property type="protein sequence ID" value="CAB4186037.1"/>
    <property type="molecule type" value="Genomic_DNA"/>
</dbReference>
<organism evidence="2">
    <name type="scientific">uncultured Caudovirales phage</name>
    <dbReference type="NCBI Taxonomy" id="2100421"/>
    <lineage>
        <taxon>Viruses</taxon>
        <taxon>Duplodnaviria</taxon>
        <taxon>Heunggongvirae</taxon>
        <taxon>Uroviricota</taxon>
        <taxon>Caudoviricetes</taxon>
        <taxon>Peduoviridae</taxon>
        <taxon>Maltschvirus</taxon>
        <taxon>Maltschvirus maltsch</taxon>
    </lineage>
</organism>